<dbReference type="OrthoDB" id="6058455at2"/>
<evidence type="ECO:0000313" key="2">
    <source>
        <dbReference type="Proteomes" id="UP000238071"/>
    </source>
</evidence>
<keyword evidence="2" id="KW-1185">Reference proteome</keyword>
<evidence type="ECO:0008006" key="3">
    <source>
        <dbReference type="Google" id="ProtNLM"/>
    </source>
</evidence>
<proteinExistence type="predicted"/>
<dbReference type="EMBL" id="PTIY01000005">
    <property type="protein sequence ID" value="PPK72133.1"/>
    <property type="molecule type" value="Genomic_DNA"/>
</dbReference>
<organism evidence="1 2">
    <name type="scientific">Methylobacter tundripaludum</name>
    <dbReference type="NCBI Taxonomy" id="173365"/>
    <lineage>
        <taxon>Bacteria</taxon>
        <taxon>Pseudomonadati</taxon>
        <taxon>Pseudomonadota</taxon>
        <taxon>Gammaproteobacteria</taxon>
        <taxon>Methylococcales</taxon>
        <taxon>Methylococcaceae</taxon>
        <taxon>Methylobacter</taxon>
    </lineage>
</organism>
<reference evidence="1 2" key="1">
    <citation type="submission" date="2018-02" db="EMBL/GenBank/DDBJ databases">
        <title>Subsurface microbial communities from deep shales in Ohio and West Virginia, USA.</title>
        <authorList>
            <person name="Wrighton K."/>
        </authorList>
    </citation>
    <scope>NUCLEOTIDE SEQUENCE [LARGE SCALE GENOMIC DNA]</scope>
    <source>
        <strain evidence="1 2">OWC-G53F</strain>
    </source>
</reference>
<sequence length="351" mass="40072">MSVIGYREWGIWTNLDFFGNEAKVFGVAYLKITPSLMAEQTIGFIYEQIESIRQGQQGQFEDQRLKNYFDLGWITPTNELVIQKIATIFTRNESIQIFIEEALNELEGLSLCLDFPLTCNEIQFIIPPTQPHHGIAFTASRKPIGRAMGFRIEERGVASERLASDFNGLINLNLIQKVAARHYLNGLTLLGLEDQYSGLIDAAFMQFYQACEVLCGENYILSNVKKHIAVNYPSEARDLQLIAHHVWQIRHNYFGHGNVNNNITNLVSLDDTFNAAKQVLVARWLCKRLLDLDMNANPLVREMTLYHNYNSVYFSGSIEHLISEFYIGYDYKNAPVLDENGNTLETVQLGQ</sequence>
<protein>
    <recommendedName>
        <fullName evidence="3">Apea-like HEPN domain-containing protein</fullName>
    </recommendedName>
</protein>
<dbReference type="AlphaFoldDB" id="A0A2S6H3W4"/>
<dbReference type="RefSeq" id="WP_104423500.1">
    <property type="nucleotide sequence ID" value="NZ_PTIY01000005.1"/>
</dbReference>
<comment type="caution">
    <text evidence="1">The sequence shown here is derived from an EMBL/GenBank/DDBJ whole genome shotgun (WGS) entry which is preliminary data.</text>
</comment>
<gene>
    <name evidence="1" type="ORF">B0F88_105245</name>
</gene>
<accession>A0A2S6H3W4</accession>
<dbReference type="Proteomes" id="UP000238071">
    <property type="component" value="Unassembled WGS sequence"/>
</dbReference>
<name>A0A2S6H3W4_9GAMM</name>
<evidence type="ECO:0000313" key="1">
    <source>
        <dbReference type="EMBL" id="PPK72133.1"/>
    </source>
</evidence>